<dbReference type="PANTHER" id="PTHR22812">
    <property type="entry name" value="CHROMOBOX PROTEIN"/>
    <property type="match status" value="1"/>
</dbReference>
<dbReference type="GO" id="GO:0006338">
    <property type="term" value="P:chromatin remodeling"/>
    <property type="evidence" value="ECO:0007669"/>
    <property type="project" value="UniProtKB-ARBA"/>
</dbReference>
<dbReference type="Proteomes" id="UP000266234">
    <property type="component" value="Unassembled WGS sequence"/>
</dbReference>
<dbReference type="InterPro" id="IPR051219">
    <property type="entry name" value="Heterochromatin_chromo-domain"/>
</dbReference>
<feature type="compositionally biased region" description="Basic and acidic residues" evidence="4">
    <location>
        <begin position="176"/>
        <end position="185"/>
    </location>
</feature>
<dbReference type="InterPro" id="IPR016197">
    <property type="entry name" value="Chromo-like_dom_sf"/>
</dbReference>
<dbReference type="GO" id="GO:0005634">
    <property type="term" value="C:nucleus"/>
    <property type="evidence" value="ECO:0007669"/>
    <property type="project" value="UniProtKB-SubCell"/>
</dbReference>
<feature type="compositionally biased region" description="Basic and acidic residues" evidence="4">
    <location>
        <begin position="13"/>
        <end position="29"/>
    </location>
</feature>
<evidence type="ECO:0000256" key="4">
    <source>
        <dbReference type="SAM" id="MobiDB-lite"/>
    </source>
</evidence>
<dbReference type="SUPFAM" id="SSF54160">
    <property type="entry name" value="Chromo domain-like"/>
    <property type="match status" value="1"/>
</dbReference>
<dbReference type="SMART" id="SM00298">
    <property type="entry name" value="CHROMO"/>
    <property type="match status" value="1"/>
</dbReference>
<keyword evidence="3" id="KW-0539">Nucleus</keyword>
<sequence length="244" mass="27465">MPASKHTPTVFFARDKQPFGESDDPRQSIETDEPLVVIESDLVDYERESEGSRTAPLEEDEDKNKGGEEEDDAEDDRESVAPAKRSFSPEEEVPDETPKRKAGRPPKRQRPAKVNKKVSPRRSTRLTSVASSRDEENPKPAKAPVKRGRGRSPSKKKETVTVKAPGANSSTRRSGRLAETKKTDGESETEWEVEKIMDSGIDVPTGVHLYLVKWKGFSGKQNTWEPKKNLGNCLELIREFEKRH</sequence>
<proteinExistence type="predicted"/>
<evidence type="ECO:0000256" key="3">
    <source>
        <dbReference type="ARBA" id="ARBA00023242"/>
    </source>
</evidence>
<dbReference type="PROSITE" id="PS50013">
    <property type="entry name" value="CHROMO_2"/>
    <property type="match status" value="1"/>
</dbReference>
<feature type="domain" description="Chromo" evidence="5">
    <location>
        <begin position="191"/>
        <end position="244"/>
    </location>
</feature>
<organism evidence="6 7">
    <name type="scientific">Fusarium longipes</name>
    <dbReference type="NCBI Taxonomy" id="694270"/>
    <lineage>
        <taxon>Eukaryota</taxon>
        <taxon>Fungi</taxon>
        <taxon>Dikarya</taxon>
        <taxon>Ascomycota</taxon>
        <taxon>Pezizomycotina</taxon>
        <taxon>Sordariomycetes</taxon>
        <taxon>Hypocreomycetidae</taxon>
        <taxon>Hypocreales</taxon>
        <taxon>Nectriaceae</taxon>
        <taxon>Fusarium</taxon>
    </lineage>
</organism>
<reference evidence="6 7" key="1">
    <citation type="journal article" date="2018" name="PLoS Pathog.">
        <title>Evolution of structural diversity of trichothecenes, a family of toxins produced by plant pathogenic and entomopathogenic fungi.</title>
        <authorList>
            <person name="Proctor R.H."/>
            <person name="McCormick S.P."/>
            <person name="Kim H.S."/>
            <person name="Cardoza R.E."/>
            <person name="Stanley A.M."/>
            <person name="Lindo L."/>
            <person name="Kelly A."/>
            <person name="Brown D.W."/>
            <person name="Lee T."/>
            <person name="Vaughan M.M."/>
            <person name="Alexander N.J."/>
            <person name="Busman M."/>
            <person name="Gutierrez S."/>
        </authorList>
    </citation>
    <scope>NUCLEOTIDE SEQUENCE [LARGE SCALE GENOMIC DNA]</scope>
    <source>
        <strain evidence="6 7">NRRL 20695</strain>
    </source>
</reference>
<dbReference type="CDD" id="cd00024">
    <property type="entry name" value="CD_CSD"/>
    <property type="match status" value="1"/>
</dbReference>
<feature type="region of interest" description="Disordered" evidence="4">
    <location>
        <begin position="1"/>
        <end position="191"/>
    </location>
</feature>
<evidence type="ECO:0000313" key="6">
    <source>
        <dbReference type="EMBL" id="RGP79852.1"/>
    </source>
</evidence>
<evidence type="ECO:0000256" key="2">
    <source>
        <dbReference type="ARBA" id="ARBA00011353"/>
    </source>
</evidence>
<comment type="subcellular location">
    <subcellularLocation>
        <location evidence="1">Nucleus</location>
    </subcellularLocation>
</comment>
<name>A0A395T6B9_9HYPO</name>
<dbReference type="InterPro" id="IPR000953">
    <property type="entry name" value="Chromo/chromo_shadow_dom"/>
</dbReference>
<feature type="compositionally biased region" description="Acidic residues" evidence="4">
    <location>
        <begin position="68"/>
        <end position="77"/>
    </location>
</feature>
<dbReference type="STRING" id="694270.A0A395T6B9"/>
<protein>
    <submittedName>
        <fullName evidence="6">Testis-specific chromodomain y 1</fullName>
    </submittedName>
</protein>
<dbReference type="Gene3D" id="2.40.50.40">
    <property type="match status" value="1"/>
</dbReference>
<keyword evidence="7" id="KW-1185">Reference proteome</keyword>
<dbReference type="InterPro" id="IPR017984">
    <property type="entry name" value="Chromo_dom_subgr"/>
</dbReference>
<gene>
    <name evidence="6" type="ORF">FLONG3_2032</name>
</gene>
<evidence type="ECO:0000313" key="7">
    <source>
        <dbReference type="Proteomes" id="UP000266234"/>
    </source>
</evidence>
<accession>A0A395T6B9</accession>
<evidence type="ECO:0000259" key="5">
    <source>
        <dbReference type="PROSITE" id="PS50013"/>
    </source>
</evidence>
<dbReference type="EMBL" id="PXOG01000040">
    <property type="protein sequence ID" value="RGP79852.1"/>
    <property type="molecule type" value="Genomic_DNA"/>
</dbReference>
<feature type="compositionally biased region" description="Basic residues" evidence="4">
    <location>
        <begin position="144"/>
        <end position="154"/>
    </location>
</feature>
<comment type="caution">
    <text evidence="6">The sequence shown here is derived from an EMBL/GenBank/DDBJ whole genome shotgun (WGS) entry which is preliminary data.</text>
</comment>
<dbReference type="PROSITE" id="PS00598">
    <property type="entry name" value="CHROMO_1"/>
    <property type="match status" value="1"/>
</dbReference>
<dbReference type="AlphaFoldDB" id="A0A395T6B9"/>
<evidence type="ECO:0000256" key="1">
    <source>
        <dbReference type="ARBA" id="ARBA00004123"/>
    </source>
</evidence>
<comment type="subunit">
    <text evidence="2">Component of the NuA4 histone acetyltransferase complex.</text>
</comment>
<feature type="compositionally biased region" description="Basic residues" evidence="4">
    <location>
        <begin position="100"/>
        <end position="124"/>
    </location>
</feature>
<dbReference type="InterPro" id="IPR023779">
    <property type="entry name" value="Chromodomain_CS"/>
</dbReference>
<dbReference type="OrthoDB" id="433924at2759"/>
<dbReference type="Pfam" id="PF00385">
    <property type="entry name" value="Chromo"/>
    <property type="match status" value="1"/>
</dbReference>
<dbReference type="InterPro" id="IPR023780">
    <property type="entry name" value="Chromo_domain"/>
</dbReference>
<dbReference type="PRINTS" id="PR00504">
    <property type="entry name" value="CHROMODOMAIN"/>
</dbReference>